<dbReference type="STRING" id="870908.SAMN04488044_1454"/>
<evidence type="ECO:0000313" key="3">
    <source>
        <dbReference type="EMBL" id="SHG85911.1"/>
    </source>
</evidence>
<dbReference type="SUPFAM" id="SSF53756">
    <property type="entry name" value="UDP-Glycosyltransferase/glycogen phosphorylase"/>
    <property type="match status" value="1"/>
</dbReference>
<reference evidence="4" key="1">
    <citation type="submission" date="2016-11" db="EMBL/GenBank/DDBJ databases">
        <authorList>
            <person name="Varghese N."/>
            <person name="Submissions S."/>
        </authorList>
    </citation>
    <scope>NUCLEOTIDE SEQUENCE [LARGE SCALE GENOMIC DNA]</scope>
    <source>
        <strain evidence="4">DSM 28223</strain>
    </source>
</reference>
<evidence type="ECO:0000256" key="2">
    <source>
        <dbReference type="SAM" id="MobiDB-lite"/>
    </source>
</evidence>
<feature type="compositionally biased region" description="Polar residues" evidence="2">
    <location>
        <begin position="346"/>
        <end position="355"/>
    </location>
</feature>
<protein>
    <submittedName>
        <fullName evidence="3">Glycosyltransferase involved in cell wall bisynthesis</fullName>
    </submittedName>
</protein>
<keyword evidence="1 3" id="KW-0808">Transferase</keyword>
<dbReference type="CDD" id="cd03809">
    <property type="entry name" value="GT4_MtfB-like"/>
    <property type="match status" value="1"/>
</dbReference>
<evidence type="ECO:0000256" key="1">
    <source>
        <dbReference type="ARBA" id="ARBA00022679"/>
    </source>
</evidence>
<dbReference type="Proteomes" id="UP000184211">
    <property type="component" value="Unassembled WGS sequence"/>
</dbReference>
<dbReference type="PANTHER" id="PTHR46401:SF2">
    <property type="entry name" value="GLYCOSYLTRANSFERASE WBBK-RELATED"/>
    <property type="match status" value="1"/>
</dbReference>
<proteinExistence type="predicted"/>
<accession>A0A1M5N8T1</accession>
<keyword evidence="4" id="KW-1185">Reference proteome</keyword>
<feature type="compositionally biased region" description="Basic and acidic residues" evidence="2">
    <location>
        <begin position="356"/>
        <end position="366"/>
    </location>
</feature>
<dbReference type="Pfam" id="PF13692">
    <property type="entry name" value="Glyco_trans_1_4"/>
    <property type="match status" value="1"/>
</dbReference>
<dbReference type="GO" id="GO:0016757">
    <property type="term" value="F:glycosyltransferase activity"/>
    <property type="evidence" value="ECO:0007669"/>
    <property type="project" value="TreeGrafter"/>
</dbReference>
<dbReference type="GO" id="GO:0009103">
    <property type="term" value="P:lipopolysaccharide biosynthetic process"/>
    <property type="evidence" value="ECO:0007669"/>
    <property type="project" value="TreeGrafter"/>
</dbReference>
<dbReference type="Gene3D" id="3.40.50.2000">
    <property type="entry name" value="Glycogen Phosphorylase B"/>
    <property type="match status" value="2"/>
</dbReference>
<sequence>MQTLLMNARYKHRVPTGVDRVAQQLIAALEQNLDFRQRYQIRSVAPKRRLPAAAAHLWEQTHLARTSPDDLLLSLCNTGPILRRNQIVMIHDAQVHLTPQSYAPLFRNAYRLAQPVLARHAAAVLTVSEFSKAQLVRYGIASEQSISVVPNGGDHILRFRADTSILQRHGLTPRRFFIAFGSAAPHKNIDMLRRAAMARCDTTYPLVIIGGDETSVAEKSWLSDHGVKIIGRATDPELRALYENACAFALPSLTEGFGLPAAEAMFCGCPVVSTTAGAVPEVCGTATLTCDPKDEKGWTEAMETLAHNPALAKNLSDAGRLQVAQFTWSNAAQKVLAVIDNAQRVNPTAQTQPVRHSSDDQRFPAR</sequence>
<dbReference type="PANTHER" id="PTHR46401">
    <property type="entry name" value="GLYCOSYLTRANSFERASE WBBK-RELATED"/>
    <property type="match status" value="1"/>
</dbReference>
<evidence type="ECO:0000313" key="4">
    <source>
        <dbReference type="Proteomes" id="UP000184211"/>
    </source>
</evidence>
<dbReference type="RefSeq" id="WP_072792057.1">
    <property type="nucleotide sequence ID" value="NZ_FQWM01000002.1"/>
</dbReference>
<dbReference type="AlphaFoldDB" id="A0A1M5N8T1"/>
<feature type="region of interest" description="Disordered" evidence="2">
    <location>
        <begin position="346"/>
        <end position="366"/>
    </location>
</feature>
<gene>
    <name evidence="3" type="ORF">SAMN04488044_1454</name>
</gene>
<name>A0A1M5N8T1_9RHOB</name>
<dbReference type="EMBL" id="FQWM01000002">
    <property type="protein sequence ID" value="SHG85911.1"/>
    <property type="molecule type" value="Genomic_DNA"/>
</dbReference>
<organism evidence="3 4">
    <name type="scientific">Cognatishimia maritima</name>
    <dbReference type="NCBI Taxonomy" id="870908"/>
    <lineage>
        <taxon>Bacteria</taxon>
        <taxon>Pseudomonadati</taxon>
        <taxon>Pseudomonadota</taxon>
        <taxon>Alphaproteobacteria</taxon>
        <taxon>Rhodobacterales</taxon>
        <taxon>Paracoccaceae</taxon>
        <taxon>Cognatishimia</taxon>
    </lineage>
</organism>
<dbReference type="OrthoDB" id="9790710at2"/>